<sequence>MELKVPSSTGISPVSWFQNKSNLDINSSMLPLYMLGLVFVTNLTCTSCTYTTAGSKNVEILSDRLPSHSKECTS</sequence>
<proteinExistence type="predicted"/>
<reference evidence="1" key="1">
    <citation type="submission" date="2018-02" db="EMBL/GenBank/DDBJ databases">
        <title>Rhizophora mucronata_Transcriptome.</title>
        <authorList>
            <person name="Meera S.P."/>
            <person name="Sreeshan A."/>
            <person name="Augustine A."/>
        </authorList>
    </citation>
    <scope>NUCLEOTIDE SEQUENCE</scope>
    <source>
        <tissue evidence="1">Leaf</tissue>
    </source>
</reference>
<organism evidence="1">
    <name type="scientific">Rhizophora mucronata</name>
    <name type="common">Asiatic mangrove</name>
    <dbReference type="NCBI Taxonomy" id="61149"/>
    <lineage>
        <taxon>Eukaryota</taxon>
        <taxon>Viridiplantae</taxon>
        <taxon>Streptophyta</taxon>
        <taxon>Embryophyta</taxon>
        <taxon>Tracheophyta</taxon>
        <taxon>Spermatophyta</taxon>
        <taxon>Magnoliopsida</taxon>
        <taxon>eudicotyledons</taxon>
        <taxon>Gunneridae</taxon>
        <taxon>Pentapetalae</taxon>
        <taxon>rosids</taxon>
        <taxon>fabids</taxon>
        <taxon>Malpighiales</taxon>
        <taxon>Rhizophoraceae</taxon>
        <taxon>Rhizophora</taxon>
    </lineage>
</organism>
<name>A0A2P2R2G5_RHIMU</name>
<evidence type="ECO:0000313" key="1">
    <source>
        <dbReference type="EMBL" id="MBX73459.1"/>
    </source>
</evidence>
<dbReference type="EMBL" id="GGEC01092975">
    <property type="protein sequence ID" value="MBX73459.1"/>
    <property type="molecule type" value="Transcribed_RNA"/>
</dbReference>
<dbReference type="AlphaFoldDB" id="A0A2P2R2G5"/>
<accession>A0A2P2R2G5</accession>
<protein>
    <submittedName>
        <fullName evidence="1">Uncharacterized protein</fullName>
    </submittedName>
</protein>